<dbReference type="AlphaFoldDB" id="A0A2P2R3C2"/>
<accession>A0A2P2R3C2</accession>
<evidence type="ECO:0000313" key="1">
    <source>
        <dbReference type="EMBL" id="MBX73708.1"/>
    </source>
</evidence>
<name>A0A2P2R3C2_RHIMU</name>
<dbReference type="EMBL" id="GGEC01093224">
    <property type="protein sequence ID" value="MBX73708.1"/>
    <property type="molecule type" value="Transcribed_RNA"/>
</dbReference>
<organism evidence="1">
    <name type="scientific">Rhizophora mucronata</name>
    <name type="common">Asiatic mangrove</name>
    <dbReference type="NCBI Taxonomy" id="61149"/>
    <lineage>
        <taxon>Eukaryota</taxon>
        <taxon>Viridiplantae</taxon>
        <taxon>Streptophyta</taxon>
        <taxon>Embryophyta</taxon>
        <taxon>Tracheophyta</taxon>
        <taxon>Spermatophyta</taxon>
        <taxon>Magnoliopsida</taxon>
        <taxon>eudicotyledons</taxon>
        <taxon>Gunneridae</taxon>
        <taxon>Pentapetalae</taxon>
        <taxon>rosids</taxon>
        <taxon>fabids</taxon>
        <taxon>Malpighiales</taxon>
        <taxon>Rhizophoraceae</taxon>
        <taxon>Rhizophora</taxon>
    </lineage>
</organism>
<sequence>MLTKIDHRTCNQHRNHSRFMLIN</sequence>
<protein>
    <submittedName>
        <fullName evidence="1">Uncharacterized protein</fullName>
    </submittedName>
</protein>
<proteinExistence type="predicted"/>
<reference evidence="1" key="1">
    <citation type="submission" date="2018-02" db="EMBL/GenBank/DDBJ databases">
        <title>Rhizophora mucronata_Transcriptome.</title>
        <authorList>
            <person name="Meera S.P."/>
            <person name="Sreeshan A."/>
            <person name="Augustine A."/>
        </authorList>
    </citation>
    <scope>NUCLEOTIDE SEQUENCE</scope>
    <source>
        <tissue evidence="1">Leaf</tissue>
    </source>
</reference>